<evidence type="ECO:0000313" key="2">
    <source>
        <dbReference type="Proteomes" id="UP000009022"/>
    </source>
</evidence>
<dbReference type="InParanoid" id="B3S5A7"/>
<keyword evidence="2" id="KW-1185">Reference proteome</keyword>
<name>B3S5A7_TRIAD</name>
<dbReference type="PhylomeDB" id="B3S5A7"/>
<dbReference type="EMBL" id="DS985250">
    <property type="protein sequence ID" value="EDV22103.1"/>
    <property type="molecule type" value="Genomic_DNA"/>
</dbReference>
<organism evidence="1 2">
    <name type="scientific">Trichoplax adhaerens</name>
    <name type="common">Trichoplax reptans</name>
    <dbReference type="NCBI Taxonomy" id="10228"/>
    <lineage>
        <taxon>Eukaryota</taxon>
        <taxon>Metazoa</taxon>
        <taxon>Placozoa</taxon>
        <taxon>Uniplacotomia</taxon>
        <taxon>Trichoplacea</taxon>
        <taxon>Trichoplacidae</taxon>
        <taxon>Trichoplax</taxon>
    </lineage>
</organism>
<proteinExistence type="predicted"/>
<dbReference type="Proteomes" id="UP000009022">
    <property type="component" value="Unassembled WGS sequence"/>
</dbReference>
<dbReference type="GeneID" id="6756471"/>
<dbReference type="AlphaFoldDB" id="B3S5A7"/>
<protein>
    <submittedName>
        <fullName evidence="1">Uncharacterized protein</fullName>
    </submittedName>
</protein>
<dbReference type="HOGENOM" id="CLU_1066810_0_0_1"/>
<accession>B3S5A7</accession>
<dbReference type="CTD" id="6756471"/>
<dbReference type="RefSeq" id="XP_002115258.1">
    <property type="nucleotide sequence ID" value="XM_002115222.1"/>
</dbReference>
<gene>
    <name evidence="1" type="ORF">TRIADDRAFT_59258</name>
</gene>
<reference evidence="1 2" key="1">
    <citation type="journal article" date="2008" name="Nature">
        <title>The Trichoplax genome and the nature of placozoans.</title>
        <authorList>
            <person name="Srivastava M."/>
            <person name="Begovic E."/>
            <person name="Chapman J."/>
            <person name="Putnam N.H."/>
            <person name="Hellsten U."/>
            <person name="Kawashima T."/>
            <person name="Kuo A."/>
            <person name="Mitros T."/>
            <person name="Salamov A."/>
            <person name="Carpenter M.L."/>
            <person name="Signorovitch A.Y."/>
            <person name="Moreno M.A."/>
            <person name="Kamm K."/>
            <person name="Grimwood J."/>
            <person name="Schmutz J."/>
            <person name="Shapiro H."/>
            <person name="Grigoriev I.V."/>
            <person name="Buss L.W."/>
            <person name="Schierwater B."/>
            <person name="Dellaporta S.L."/>
            <person name="Rokhsar D.S."/>
        </authorList>
    </citation>
    <scope>NUCLEOTIDE SEQUENCE [LARGE SCALE GENOMIC DNA]</scope>
    <source>
        <strain evidence="1 2">Grell-BS-1999</strain>
    </source>
</reference>
<dbReference type="KEGG" id="tad:TRIADDRAFT_59258"/>
<evidence type="ECO:0000313" key="1">
    <source>
        <dbReference type="EMBL" id="EDV22103.1"/>
    </source>
</evidence>
<sequence>MTLTLPCCTIGQQPLAKPKIVIDEEGKRVICIAKIDANIIQRAMIRHSCYWSLIPIYGCFGLQPLRAICWASNESRLQAEAIHLILYESYLQLDVDSYPMFCTCSGSGPPPDPYNEFTFCSILPATSTAIDLSDIKDIKIESFMGCQRLHIVGHVNEERVSIIVLGIENLNEFTQLLEIYTVKCKDRNNSMTNGNNNSQNNHRITKSYTVESCLNGYHSSSRGSLAVNTSITVGLENPLRVVKENEFKEKPSTSEISPIAL</sequence>